<evidence type="ECO:0000313" key="2">
    <source>
        <dbReference type="EMBL" id="MFC7386412.1"/>
    </source>
</evidence>
<keyword evidence="1" id="KW-0472">Membrane</keyword>
<dbReference type="RefSeq" id="WP_380830160.1">
    <property type="nucleotide sequence ID" value="NZ_JBHTCG010000026.1"/>
</dbReference>
<sequence>MLVTLLALLISVWPAAIAAHLVYQRGVAAERLEPVQRKQVTAVLMEDAASTSTVSSQGAVLGIKAKVRWYTPDGRPHTETLAVPAQAKSGSTLEMWVDTSGRPVAAPRTHAQTVADTVVAGLGVLFAACGVLFTNLALFRWLLDRRRYAEWDQAWAGAHQRWRRPRQP</sequence>
<keyword evidence="3" id="KW-1185">Reference proteome</keyword>
<accession>A0ABW2PBL2</accession>
<dbReference type="PANTHER" id="PTHR42305:SF1">
    <property type="entry name" value="MEMBRANE PROTEIN RV1733C-RELATED"/>
    <property type="match status" value="1"/>
</dbReference>
<feature type="transmembrane region" description="Helical" evidence="1">
    <location>
        <begin position="118"/>
        <end position="143"/>
    </location>
</feature>
<name>A0ABW2PBL2_9ACTN</name>
<dbReference type="PANTHER" id="PTHR42305">
    <property type="entry name" value="MEMBRANE PROTEIN RV1733C-RELATED"/>
    <property type="match status" value="1"/>
</dbReference>
<evidence type="ECO:0008006" key="4">
    <source>
        <dbReference type="Google" id="ProtNLM"/>
    </source>
</evidence>
<proteinExistence type="predicted"/>
<organism evidence="2 3">
    <name type="scientific">Sphaerisporangium rhizosphaerae</name>
    <dbReference type="NCBI Taxonomy" id="2269375"/>
    <lineage>
        <taxon>Bacteria</taxon>
        <taxon>Bacillati</taxon>
        <taxon>Actinomycetota</taxon>
        <taxon>Actinomycetes</taxon>
        <taxon>Streptosporangiales</taxon>
        <taxon>Streptosporangiaceae</taxon>
        <taxon>Sphaerisporangium</taxon>
    </lineage>
</organism>
<evidence type="ECO:0000256" key="1">
    <source>
        <dbReference type="SAM" id="Phobius"/>
    </source>
</evidence>
<reference evidence="3" key="1">
    <citation type="journal article" date="2019" name="Int. J. Syst. Evol. Microbiol.">
        <title>The Global Catalogue of Microorganisms (GCM) 10K type strain sequencing project: providing services to taxonomists for standard genome sequencing and annotation.</title>
        <authorList>
            <consortium name="The Broad Institute Genomics Platform"/>
            <consortium name="The Broad Institute Genome Sequencing Center for Infectious Disease"/>
            <person name="Wu L."/>
            <person name="Ma J."/>
        </authorList>
    </citation>
    <scope>NUCLEOTIDE SEQUENCE [LARGE SCALE GENOMIC DNA]</scope>
    <source>
        <strain evidence="3">CECT 7649</strain>
    </source>
</reference>
<evidence type="ECO:0000313" key="3">
    <source>
        <dbReference type="Proteomes" id="UP001596496"/>
    </source>
</evidence>
<keyword evidence="1" id="KW-1133">Transmembrane helix</keyword>
<comment type="caution">
    <text evidence="2">The sequence shown here is derived from an EMBL/GenBank/DDBJ whole genome shotgun (WGS) entry which is preliminary data.</text>
</comment>
<dbReference type="EMBL" id="JBHTCG010000026">
    <property type="protein sequence ID" value="MFC7386412.1"/>
    <property type="molecule type" value="Genomic_DNA"/>
</dbReference>
<dbReference type="Proteomes" id="UP001596496">
    <property type="component" value="Unassembled WGS sequence"/>
</dbReference>
<dbReference type="InterPro" id="IPR039708">
    <property type="entry name" value="MT1774/Rv1733c-like"/>
</dbReference>
<protein>
    <recommendedName>
        <fullName evidence="4">DUF3592 domain-containing protein</fullName>
    </recommendedName>
</protein>
<keyword evidence="1" id="KW-0812">Transmembrane</keyword>
<gene>
    <name evidence="2" type="ORF">ACFQSB_29685</name>
</gene>